<feature type="compositionally biased region" description="Basic residues" evidence="1">
    <location>
        <begin position="167"/>
        <end position="184"/>
    </location>
</feature>
<organism evidence="2 3">
    <name type="scientific">Acaulospora morrowiae</name>
    <dbReference type="NCBI Taxonomy" id="94023"/>
    <lineage>
        <taxon>Eukaryota</taxon>
        <taxon>Fungi</taxon>
        <taxon>Fungi incertae sedis</taxon>
        <taxon>Mucoromycota</taxon>
        <taxon>Glomeromycotina</taxon>
        <taxon>Glomeromycetes</taxon>
        <taxon>Diversisporales</taxon>
        <taxon>Acaulosporaceae</taxon>
        <taxon>Acaulospora</taxon>
    </lineage>
</organism>
<evidence type="ECO:0000313" key="3">
    <source>
        <dbReference type="Proteomes" id="UP000789342"/>
    </source>
</evidence>
<name>A0A9N9A3E3_9GLOM</name>
<evidence type="ECO:0000313" key="2">
    <source>
        <dbReference type="EMBL" id="CAG8516304.1"/>
    </source>
</evidence>
<feature type="region of interest" description="Disordered" evidence="1">
    <location>
        <begin position="139"/>
        <end position="192"/>
    </location>
</feature>
<protein>
    <submittedName>
        <fullName evidence="2">8654_t:CDS:1</fullName>
    </submittedName>
</protein>
<feature type="region of interest" description="Disordered" evidence="1">
    <location>
        <begin position="223"/>
        <end position="242"/>
    </location>
</feature>
<reference evidence="2" key="1">
    <citation type="submission" date="2021-06" db="EMBL/GenBank/DDBJ databases">
        <authorList>
            <person name="Kallberg Y."/>
            <person name="Tangrot J."/>
            <person name="Rosling A."/>
        </authorList>
    </citation>
    <scope>NUCLEOTIDE SEQUENCE</scope>
    <source>
        <strain evidence="2">CL551</strain>
    </source>
</reference>
<keyword evidence="3" id="KW-1185">Reference proteome</keyword>
<comment type="caution">
    <text evidence="2">The sequence shown here is derived from an EMBL/GenBank/DDBJ whole genome shotgun (WGS) entry which is preliminary data.</text>
</comment>
<accession>A0A9N9A3E3</accession>
<gene>
    <name evidence="2" type="ORF">AMORRO_LOCUS3981</name>
</gene>
<proteinExistence type="predicted"/>
<dbReference type="EMBL" id="CAJVPV010002046">
    <property type="protein sequence ID" value="CAG8516304.1"/>
    <property type="molecule type" value="Genomic_DNA"/>
</dbReference>
<sequence length="315" mass="35808">MVSNVLYQFLLNTLMEVIKLRKSCLLIQNKQDEQNFDEKRVDDNLANDLSLLELGPEGWDNASLYYQIWESFNLLQPHNNLTSTNTPTAISPSLLPPLSPLEISSDVSSASTTRPSTPPLNYTFIDHQVVPQDNTTQQTLVDDSIETTKKTQPNQKKSSKGSERNKGSKKSKNIKKHNSTKRNKSGSGPKVLVIYPPRKYENVIFNQDEDNYNTTVVGPEKTFNNAGPSLSNNVLDNSSNVPTDTRLNTECNYLTSQMVDFRNNTMPFLNPTFYYGYYGHYDSTIDVAEMNSETFFTTMDFENEISFTNDCVWRN</sequence>
<dbReference type="Proteomes" id="UP000789342">
    <property type="component" value="Unassembled WGS sequence"/>
</dbReference>
<dbReference type="AlphaFoldDB" id="A0A9N9A3E3"/>
<evidence type="ECO:0000256" key="1">
    <source>
        <dbReference type="SAM" id="MobiDB-lite"/>
    </source>
</evidence>
<feature type="compositionally biased region" description="Low complexity" evidence="1">
    <location>
        <begin position="229"/>
        <end position="241"/>
    </location>
</feature>